<dbReference type="Pfam" id="PF09184">
    <property type="entry name" value="PPP4R2"/>
    <property type="match status" value="1"/>
</dbReference>
<dbReference type="OrthoDB" id="341898at2759"/>
<reference evidence="3 4" key="1">
    <citation type="submission" date="2016-07" db="EMBL/GenBank/DDBJ databases">
        <title>Pervasive Adenine N6-methylation of Active Genes in Fungi.</title>
        <authorList>
            <consortium name="DOE Joint Genome Institute"/>
            <person name="Mondo S.J."/>
            <person name="Dannebaum R.O."/>
            <person name="Kuo R.C."/>
            <person name="Labutti K."/>
            <person name="Haridas S."/>
            <person name="Kuo A."/>
            <person name="Salamov A."/>
            <person name="Ahrendt S.R."/>
            <person name="Lipzen A."/>
            <person name="Sullivan W."/>
            <person name="Andreopoulos W.B."/>
            <person name="Clum A."/>
            <person name="Lindquist E."/>
            <person name="Daum C."/>
            <person name="Ramamoorthy G.K."/>
            <person name="Gryganskyi A."/>
            <person name="Culley D."/>
            <person name="Magnuson J.K."/>
            <person name="James T.Y."/>
            <person name="O'Malley M.A."/>
            <person name="Stajich J.E."/>
            <person name="Spatafora J.W."/>
            <person name="Visel A."/>
            <person name="Grigoriev I.V."/>
        </authorList>
    </citation>
    <scope>NUCLEOTIDE SEQUENCE [LARGE SCALE GENOMIC DNA]</scope>
    <source>
        <strain evidence="3 4">CBS 931.73</strain>
    </source>
</reference>
<comment type="caution">
    <text evidence="3">The sequence shown here is derived from an EMBL/GenBank/DDBJ whole genome shotgun (WGS) entry which is preliminary data.</text>
</comment>
<feature type="compositionally biased region" description="Polar residues" evidence="2">
    <location>
        <begin position="192"/>
        <end position="210"/>
    </location>
</feature>
<comment type="similarity">
    <text evidence="1">Belongs to the PPP4R2 family.</text>
</comment>
<organism evidence="3 4">
    <name type="scientific">Basidiobolus meristosporus CBS 931.73</name>
    <dbReference type="NCBI Taxonomy" id="1314790"/>
    <lineage>
        <taxon>Eukaryota</taxon>
        <taxon>Fungi</taxon>
        <taxon>Fungi incertae sedis</taxon>
        <taxon>Zoopagomycota</taxon>
        <taxon>Entomophthoromycotina</taxon>
        <taxon>Basidiobolomycetes</taxon>
        <taxon>Basidiobolales</taxon>
        <taxon>Basidiobolaceae</taxon>
        <taxon>Basidiobolus</taxon>
    </lineage>
</organism>
<proteinExistence type="inferred from homology"/>
<feature type="compositionally biased region" description="Acidic residues" evidence="2">
    <location>
        <begin position="247"/>
        <end position="257"/>
    </location>
</feature>
<name>A0A1Y1Y1J6_9FUNG</name>
<feature type="region of interest" description="Disordered" evidence="2">
    <location>
        <begin position="1"/>
        <end position="26"/>
    </location>
</feature>
<dbReference type="GO" id="GO:0005737">
    <property type="term" value="C:cytoplasm"/>
    <property type="evidence" value="ECO:0007669"/>
    <property type="project" value="TreeGrafter"/>
</dbReference>
<dbReference type="STRING" id="1314790.A0A1Y1Y1J6"/>
<evidence type="ECO:0000256" key="1">
    <source>
        <dbReference type="ARBA" id="ARBA00009207"/>
    </source>
</evidence>
<evidence type="ECO:0000256" key="2">
    <source>
        <dbReference type="SAM" id="MobiDB-lite"/>
    </source>
</evidence>
<feature type="compositionally biased region" description="Polar residues" evidence="2">
    <location>
        <begin position="166"/>
        <end position="182"/>
    </location>
</feature>
<protein>
    <recommendedName>
        <fullName evidence="5">PPP4R2-domain-containing protein</fullName>
    </recommendedName>
</protein>
<dbReference type="GO" id="GO:0030289">
    <property type="term" value="C:protein phosphatase 4 complex"/>
    <property type="evidence" value="ECO:0007669"/>
    <property type="project" value="InterPro"/>
</dbReference>
<keyword evidence="4" id="KW-1185">Reference proteome</keyword>
<feature type="compositionally biased region" description="Polar residues" evidence="2">
    <location>
        <begin position="1"/>
        <end position="11"/>
    </location>
</feature>
<sequence length="289" mass="31230">MADQLAQSNDPPANEGAAATNTTAREADEIDELIDRVVQSNVFDGPWNEIRTRLISRIEQNLHLLATEFNTEVTEEIRAYQGRIVKALEAFKSDPPFTVQRLCELIAYPKEHHKSLPKYMRALEKVVTVTSTYADFPLVANGDVDVTKNPPEEASGELVSMDSEDTTPGNVVEETNSHSTPTKGDDAEDSQPESTIEPPQNSTISANTGDDGTAVPADDIELLKRGDVSAATAGPVATNPLSNEQTPPEEDAPEPMESEAGAPGADSESMDTDEKEASTEQQEEMDTTT</sequence>
<feature type="compositionally biased region" description="Low complexity" evidence="2">
    <location>
        <begin position="13"/>
        <end position="24"/>
    </location>
</feature>
<dbReference type="GO" id="GO:0019888">
    <property type="term" value="F:protein phosphatase regulator activity"/>
    <property type="evidence" value="ECO:0007669"/>
    <property type="project" value="InterPro"/>
</dbReference>
<evidence type="ECO:0000313" key="3">
    <source>
        <dbReference type="EMBL" id="ORX91504.1"/>
    </source>
</evidence>
<feature type="region of interest" description="Disordered" evidence="2">
    <location>
        <begin position="141"/>
        <end position="289"/>
    </location>
</feature>
<dbReference type="GO" id="GO:0005634">
    <property type="term" value="C:nucleus"/>
    <property type="evidence" value="ECO:0007669"/>
    <property type="project" value="TreeGrafter"/>
</dbReference>
<evidence type="ECO:0008006" key="5">
    <source>
        <dbReference type="Google" id="ProtNLM"/>
    </source>
</evidence>
<gene>
    <name evidence="3" type="ORF">K493DRAFT_339324</name>
</gene>
<dbReference type="EMBL" id="MCFE01000318">
    <property type="protein sequence ID" value="ORX91504.1"/>
    <property type="molecule type" value="Genomic_DNA"/>
</dbReference>
<evidence type="ECO:0000313" key="4">
    <source>
        <dbReference type="Proteomes" id="UP000193498"/>
    </source>
</evidence>
<dbReference type="Proteomes" id="UP000193498">
    <property type="component" value="Unassembled WGS sequence"/>
</dbReference>
<dbReference type="InParanoid" id="A0A1Y1Y1J6"/>
<dbReference type="PANTHER" id="PTHR16487">
    <property type="entry name" value="PPP4R2-RELATED PROTEIN"/>
    <property type="match status" value="1"/>
</dbReference>
<dbReference type="AlphaFoldDB" id="A0A1Y1Y1J6"/>
<accession>A0A1Y1Y1J6</accession>
<dbReference type="PANTHER" id="PTHR16487:SF0">
    <property type="entry name" value="PROTEIN PHOSPHATASE 4 REGULATORY SUBUNIT 2-RELATED"/>
    <property type="match status" value="1"/>
</dbReference>
<dbReference type="InterPro" id="IPR015267">
    <property type="entry name" value="PPP4R2"/>
</dbReference>